<reference evidence="3" key="1">
    <citation type="submission" date="2018-03" db="EMBL/GenBank/DDBJ databases">
        <title>Ecological and genomic features of two cosmopolitan and abundant freshwater picocyanobacteria.</title>
        <authorList>
            <person name="Cabello-Yeves P.J."/>
            <person name="Picazo A."/>
            <person name="Camacho A."/>
            <person name="Callieri C."/>
            <person name="Rosselli R."/>
            <person name="Roda-Garcia J."/>
            <person name="Coutinho F.H."/>
            <person name="Rodriguez-Valera F."/>
        </authorList>
    </citation>
    <scope>NUCLEOTIDE SEQUENCE [LARGE SCALE GENOMIC DNA]</scope>
    <source>
        <strain evidence="3">Tous</strain>
    </source>
</reference>
<evidence type="ECO:0000259" key="1">
    <source>
        <dbReference type="SMART" id="SM00731"/>
    </source>
</evidence>
<keyword evidence="3" id="KW-1185">Reference proteome</keyword>
<dbReference type="Proteomes" id="UP000240206">
    <property type="component" value="Unassembled WGS sequence"/>
</dbReference>
<dbReference type="Pfam" id="PF10263">
    <property type="entry name" value="SprT-like"/>
    <property type="match status" value="1"/>
</dbReference>
<protein>
    <submittedName>
        <fullName evidence="2">SprT domain-containing protein</fullName>
    </submittedName>
</protein>
<dbReference type="EMBL" id="PXVC01000017">
    <property type="protein sequence ID" value="PSI01853.1"/>
    <property type="molecule type" value="Genomic_DNA"/>
</dbReference>
<comment type="caution">
    <text evidence="2">The sequence shown here is derived from an EMBL/GenBank/DDBJ whole genome shotgun (WGS) entry which is preliminary data.</text>
</comment>
<dbReference type="GO" id="GO:0004222">
    <property type="term" value="F:metalloendopeptidase activity"/>
    <property type="evidence" value="ECO:0007669"/>
    <property type="project" value="InterPro"/>
</dbReference>
<dbReference type="SMART" id="SM00731">
    <property type="entry name" value="SprT"/>
    <property type="match status" value="1"/>
</dbReference>
<evidence type="ECO:0000313" key="3">
    <source>
        <dbReference type="Proteomes" id="UP000240206"/>
    </source>
</evidence>
<name>A0A2P7EF56_9SYNE</name>
<dbReference type="PANTHER" id="PTHR21220">
    <property type="entry name" value="DNA-DEPENDENT METALLOPROTEASE SPRTN"/>
    <property type="match status" value="1"/>
</dbReference>
<evidence type="ECO:0000313" key="2">
    <source>
        <dbReference type="EMBL" id="PSI01853.1"/>
    </source>
</evidence>
<feature type="domain" description="SprT-like" evidence="1">
    <location>
        <begin position="4"/>
        <end position="160"/>
    </location>
</feature>
<dbReference type="AlphaFoldDB" id="A0A2P7EF56"/>
<organism evidence="2 3">
    <name type="scientific">Synechococcus lacustris str. Tous</name>
    <dbReference type="NCBI Taxonomy" id="1910958"/>
    <lineage>
        <taxon>Bacteria</taxon>
        <taxon>Bacillati</taxon>
        <taxon>Cyanobacteriota</taxon>
        <taxon>Cyanophyceae</taxon>
        <taxon>Synechococcales</taxon>
        <taxon>Synechococcaceae</taxon>
        <taxon>Synechococcus</taxon>
    </lineage>
</organism>
<dbReference type="InterPro" id="IPR006640">
    <property type="entry name" value="SprT-like_domain"/>
</dbReference>
<dbReference type="GO" id="GO:0006974">
    <property type="term" value="P:DNA damage response"/>
    <property type="evidence" value="ECO:0007669"/>
    <property type="project" value="InterPro"/>
</dbReference>
<dbReference type="GO" id="GO:0031593">
    <property type="term" value="F:polyubiquitin modification-dependent protein binding"/>
    <property type="evidence" value="ECO:0007669"/>
    <property type="project" value="TreeGrafter"/>
</dbReference>
<accession>A0A2P7EF56</accession>
<dbReference type="STRING" id="1910958.BTM30_09690"/>
<dbReference type="GO" id="GO:0003697">
    <property type="term" value="F:single-stranded DNA binding"/>
    <property type="evidence" value="ECO:0007669"/>
    <property type="project" value="InterPro"/>
</dbReference>
<sequence>MPLEPLLPLFHRLDRQYFDASLAALINPPLLLRWSDGRLSRTAGFYRFGPGISEIVLSRVVLVPLPPEATLSTLCHEMIHAWVDRVLGLKEVHGPQFKARMAHINQAQPGFQVSLRHSYPLPVQAAAWWASCSNCGKKIAYRRRRKGLACRSCCERHNAGVWDARFALKFSPNTVKQLG</sequence>
<dbReference type="PANTHER" id="PTHR21220:SF0">
    <property type="entry name" value="DNA-DEPENDENT METALLOPROTEASE SPRTN"/>
    <property type="match status" value="1"/>
</dbReference>
<dbReference type="RefSeq" id="WP_106499703.1">
    <property type="nucleotide sequence ID" value="NZ_PXVC01000017.1"/>
</dbReference>
<dbReference type="InterPro" id="IPR044245">
    <property type="entry name" value="Spartan"/>
</dbReference>
<proteinExistence type="predicted"/>
<gene>
    <name evidence="2" type="ORF">C7K08_05535</name>
</gene>